<dbReference type="EMBL" id="WIUZ02000007">
    <property type="protein sequence ID" value="KAF9785324.1"/>
    <property type="molecule type" value="Genomic_DNA"/>
</dbReference>
<reference evidence="1" key="2">
    <citation type="submission" date="2020-11" db="EMBL/GenBank/DDBJ databases">
        <authorList>
            <consortium name="DOE Joint Genome Institute"/>
            <person name="Kuo A."/>
            <person name="Miyauchi S."/>
            <person name="Kiss E."/>
            <person name="Drula E."/>
            <person name="Kohler A."/>
            <person name="Sanchez-Garcia M."/>
            <person name="Andreopoulos B."/>
            <person name="Barry K.W."/>
            <person name="Bonito G."/>
            <person name="Buee M."/>
            <person name="Carver A."/>
            <person name="Chen C."/>
            <person name="Cichocki N."/>
            <person name="Clum A."/>
            <person name="Culley D."/>
            <person name="Crous P.W."/>
            <person name="Fauchery L."/>
            <person name="Girlanda M."/>
            <person name="Hayes R."/>
            <person name="Keri Z."/>
            <person name="Labutti K."/>
            <person name="Lipzen A."/>
            <person name="Lombard V."/>
            <person name="Magnuson J."/>
            <person name="Maillard F."/>
            <person name="Morin E."/>
            <person name="Murat C."/>
            <person name="Nolan M."/>
            <person name="Ohm R."/>
            <person name="Pangilinan J."/>
            <person name="Pereira M."/>
            <person name="Perotto S."/>
            <person name="Peter M."/>
            <person name="Riley R."/>
            <person name="Sitrit Y."/>
            <person name="Stielow B."/>
            <person name="Szollosi G."/>
            <person name="Zifcakova L."/>
            <person name="Stursova M."/>
            <person name="Spatafora J.W."/>
            <person name="Tedersoo L."/>
            <person name="Vaario L.-M."/>
            <person name="Yamada A."/>
            <person name="Yan M."/>
            <person name="Wang P."/>
            <person name="Xu J."/>
            <person name="Bruns T."/>
            <person name="Baldrian P."/>
            <person name="Vilgalys R."/>
            <person name="Henrissat B."/>
            <person name="Grigoriev I.V."/>
            <person name="Hibbett D."/>
            <person name="Nagy L.G."/>
            <person name="Martin F.M."/>
        </authorList>
    </citation>
    <scope>NUCLEOTIDE SEQUENCE</scope>
    <source>
        <strain evidence="1">UH-Tt-Lm1</strain>
    </source>
</reference>
<name>A0A9P6L6E4_9AGAM</name>
<sequence length="108" mass="12362">IQRVLKLAIRRSALQDIINNTMEQLAQGTEPSMVTFEKGLPLVRNRSVKWLVNGYKAIDNPDLVQKAFQLCSTGQGNFNLSFESLTSREARRLLFERISTDPEFYKSL</sequence>
<dbReference type="OrthoDB" id="2659073at2759"/>
<comment type="caution">
    <text evidence="1">The sequence shown here is derived from an EMBL/GenBank/DDBJ whole genome shotgun (WGS) entry which is preliminary data.</text>
</comment>
<organism evidence="1 3">
    <name type="scientific">Thelephora terrestris</name>
    <dbReference type="NCBI Taxonomy" id="56493"/>
    <lineage>
        <taxon>Eukaryota</taxon>
        <taxon>Fungi</taxon>
        <taxon>Dikarya</taxon>
        <taxon>Basidiomycota</taxon>
        <taxon>Agaricomycotina</taxon>
        <taxon>Agaricomycetes</taxon>
        <taxon>Thelephorales</taxon>
        <taxon>Thelephoraceae</taxon>
        <taxon>Thelephora</taxon>
    </lineage>
</organism>
<dbReference type="Proteomes" id="UP000736335">
    <property type="component" value="Unassembled WGS sequence"/>
</dbReference>
<dbReference type="EMBL" id="WIUZ02000007">
    <property type="protein sequence ID" value="KAF9785321.1"/>
    <property type="molecule type" value="Genomic_DNA"/>
</dbReference>
<evidence type="ECO:0000313" key="3">
    <source>
        <dbReference type="Proteomes" id="UP000736335"/>
    </source>
</evidence>
<feature type="non-terminal residue" evidence="1">
    <location>
        <position position="1"/>
    </location>
</feature>
<evidence type="ECO:0000313" key="2">
    <source>
        <dbReference type="EMBL" id="KAF9785324.1"/>
    </source>
</evidence>
<keyword evidence="3" id="KW-1185">Reference proteome</keyword>
<protein>
    <submittedName>
        <fullName evidence="1">Uncharacterized protein</fullName>
    </submittedName>
</protein>
<proteinExistence type="predicted"/>
<feature type="non-terminal residue" evidence="1">
    <location>
        <position position="108"/>
    </location>
</feature>
<accession>A0A9P6L6E4</accession>
<reference evidence="1" key="1">
    <citation type="journal article" date="2020" name="Nat. Commun.">
        <title>Large-scale genome sequencing of mycorrhizal fungi provides insights into the early evolution of symbiotic traits.</title>
        <authorList>
            <person name="Miyauchi S."/>
            <person name="Kiss E."/>
            <person name="Kuo A."/>
            <person name="Drula E."/>
            <person name="Kohler A."/>
            <person name="Sanchez-Garcia M."/>
            <person name="Morin E."/>
            <person name="Andreopoulos B."/>
            <person name="Barry K.W."/>
            <person name="Bonito G."/>
            <person name="Buee M."/>
            <person name="Carver A."/>
            <person name="Chen C."/>
            <person name="Cichocki N."/>
            <person name="Clum A."/>
            <person name="Culley D."/>
            <person name="Crous P.W."/>
            <person name="Fauchery L."/>
            <person name="Girlanda M."/>
            <person name="Hayes R.D."/>
            <person name="Keri Z."/>
            <person name="LaButti K."/>
            <person name="Lipzen A."/>
            <person name="Lombard V."/>
            <person name="Magnuson J."/>
            <person name="Maillard F."/>
            <person name="Murat C."/>
            <person name="Nolan M."/>
            <person name="Ohm R.A."/>
            <person name="Pangilinan J."/>
            <person name="Pereira M.F."/>
            <person name="Perotto S."/>
            <person name="Peter M."/>
            <person name="Pfister S."/>
            <person name="Riley R."/>
            <person name="Sitrit Y."/>
            <person name="Stielow J.B."/>
            <person name="Szollosi G."/>
            <person name="Zifcakova L."/>
            <person name="Stursova M."/>
            <person name="Spatafora J.W."/>
            <person name="Tedersoo L."/>
            <person name="Vaario L.M."/>
            <person name="Yamada A."/>
            <person name="Yan M."/>
            <person name="Wang P."/>
            <person name="Xu J."/>
            <person name="Bruns T."/>
            <person name="Baldrian P."/>
            <person name="Vilgalys R."/>
            <person name="Dunand C."/>
            <person name="Henrissat B."/>
            <person name="Grigoriev I.V."/>
            <person name="Hibbett D."/>
            <person name="Nagy L.G."/>
            <person name="Martin F.M."/>
        </authorList>
    </citation>
    <scope>NUCLEOTIDE SEQUENCE</scope>
    <source>
        <strain evidence="1">UH-Tt-Lm1</strain>
    </source>
</reference>
<dbReference type="AlphaFoldDB" id="A0A9P6L6E4"/>
<gene>
    <name evidence="1" type="ORF">BJ322DRAFT_983922</name>
    <name evidence="2" type="ORF">BJ322DRAFT_989704</name>
</gene>
<evidence type="ECO:0000313" key="1">
    <source>
        <dbReference type="EMBL" id="KAF9785321.1"/>
    </source>
</evidence>